<dbReference type="InterPro" id="IPR044770">
    <property type="entry name" value="MFS_spinster-like"/>
</dbReference>
<keyword evidence="4 7" id="KW-1133">Transmembrane helix</keyword>
<feature type="transmembrane region" description="Helical" evidence="7">
    <location>
        <begin position="88"/>
        <end position="110"/>
    </location>
</feature>
<feature type="transmembrane region" description="Helical" evidence="7">
    <location>
        <begin position="355"/>
        <end position="377"/>
    </location>
</feature>
<feature type="transmembrane region" description="Helical" evidence="7">
    <location>
        <begin position="319"/>
        <end position="343"/>
    </location>
</feature>
<dbReference type="GO" id="GO:0022857">
    <property type="term" value="F:transmembrane transporter activity"/>
    <property type="evidence" value="ECO:0007669"/>
    <property type="project" value="InterPro"/>
</dbReference>
<evidence type="ECO:0000313" key="9">
    <source>
        <dbReference type="Proteomes" id="UP000887572"/>
    </source>
</evidence>
<dbReference type="SUPFAM" id="SSF103473">
    <property type="entry name" value="MFS general substrate transporter"/>
    <property type="match status" value="1"/>
</dbReference>
<evidence type="ECO:0000256" key="3">
    <source>
        <dbReference type="ARBA" id="ARBA00022692"/>
    </source>
</evidence>
<evidence type="ECO:0000256" key="7">
    <source>
        <dbReference type="SAM" id="Phobius"/>
    </source>
</evidence>
<keyword evidence="3 7" id="KW-0812">Transmembrane</keyword>
<dbReference type="Proteomes" id="UP000887572">
    <property type="component" value="Unplaced"/>
</dbReference>
<dbReference type="PANTHER" id="PTHR23505:SF79">
    <property type="entry name" value="PROTEIN SPINSTER"/>
    <property type="match status" value="1"/>
</dbReference>
<comment type="similarity">
    <text evidence="6">Belongs to the major facilitator superfamily. Spinster (TC 2.A.1.49) family.</text>
</comment>
<organism evidence="9 10">
    <name type="scientific">Globodera rostochiensis</name>
    <name type="common">Golden nematode worm</name>
    <name type="synonym">Heterodera rostochiensis</name>
    <dbReference type="NCBI Taxonomy" id="31243"/>
    <lineage>
        <taxon>Eukaryota</taxon>
        <taxon>Metazoa</taxon>
        <taxon>Ecdysozoa</taxon>
        <taxon>Nematoda</taxon>
        <taxon>Chromadorea</taxon>
        <taxon>Rhabditida</taxon>
        <taxon>Tylenchina</taxon>
        <taxon>Tylenchomorpha</taxon>
        <taxon>Tylenchoidea</taxon>
        <taxon>Heteroderidae</taxon>
        <taxon>Heteroderinae</taxon>
        <taxon>Globodera</taxon>
    </lineage>
</organism>
<feature type="transmembrane region" description="Helical" evidence="7">
    <location>
        <begin position="36"/>
        <end position="56"/>
    </location>
</feature>
<evidence type="ECO:0000256" key="2">
    <source>
        <dbReference type="ARBA" id="ARBA00022448"/>
    </source>
</evidence>
<dbReference type="PROSITE" id="PS50850">
    <property type="entry name" value="MFS"/>
    <property type="match status" value="1"/>
</dbReference>
<feature type="transmembrane region" description="Helical" evidence="7">
    <location>
        <begin position="403"/>
        <end position="425"/>
    </location>
</feature>
<evidence type="ECO:0000259" key="8">
    <source>
        <dbReference type="PROSITE" id="PS50850"/>
    </source>
</evidence>
<dbReference type="Gene3D" id="1.20.1250.20">
    <property type="entry name" value="MFS general substrate transporter like domains"/>
    <property type="match status" value="1"/>
</dbReference>
<feature type="transmembrane region" description="Helical" evidence="7">
    <location>
        <begin position="151"/>
        <end position="173"/>
    </location>
</feature>
<evidence type="ECO:0000313" key="10">
    <source>
        <dbReference type="WBParaSite" id="Gr19_v10_g13415.t1"/>
    </source>
</evidence>
<accession>A0A914H216</accession>
<name>A0A914H216_GLORO</name>
<dbReference type="PANTHER" id="PTHR23505">
    <property type="entry name" value="SPINSTER"/>
    <property type="match status" value="1"/>
</dbReference>
<dbReference type="InterPro" id="IPR036259">
    <property type="entry name" value="MFS_trans_sf"/>
</dbReference>
<dbReference type="InterPro" id="IPR011701">
    <property type="entry name" value="MFS"/>
</dbReference>
<comment type="subcellular location">
    <subcellularLocation>
        <location evidence="1">Membrane</location>
        <topology evidence="1">Multi-pass membrane protein</topology>
    </subcellularLocation>
</comment>
<dbReference type="InterPro" id="IPR020846">
    <property type="entry name" value="MFS_dom"/>
</dbReference>
<feature type="transmembrane region" description="Helical" evidence="7">
    <location>
        <begin position="245"/>
        <end position="272"/>
    </location>
</feature>
<feature type="transmembrane region" description="Helical" evidence="7">
    <location>
        <begin position="63"/>
        <end position="82"/>
    </location>
</feature>
<reference evidence="10" key="1">
    <citation type="submission" date="2022-11" db="UniProtKB">
        <authorList>
            <consortium name="WormBaseParasite"/>
        </authorList>
    </citation>
    <scope>IDENTIFICATION</scope>
</reference>
<dbReference type="AlphaFoldDB" id="A0A914H216"/>
<keyword evidence="2" id="KW-0813">Transport</keyword>
<feature type="transmembrane region" description="Helical" evidence="7">
    <location>
        <begin position="122"/>
        <end position="145"/>
    </location>
</feature>
<protein>
    <submittedName>
        <fullName evidence="10">Major facilitator superfamily (MFS) profile domain-containing protein</fullName>
    </submittedName>
</protein>
<feature type="transmembrane region" description="Helical" evidence="7">
    <location>
        <begin position="204"/>
        <end position="225"/>
    </location>
</feature>
<dbReference type="WBParaSite" id="Gr19_v10_g13415.t1">
    <property type="protein sequence ID" value="Gr19_v10_g13415.t1"/>
    <property type="gene ID" value="Gr19_v10_g13415"/>
</dbReference>
<evidence type="ECO:0000256" key="6">
    <source>
        <dbReference type="ARBA" id="ARBA00024338"/>
    </source>
</evidence>
<evidence type="ECO:0000256" key="1">
    <source>
        <dbReference type="ARBA" id="ARBA00004141"/>
    </source>
</evidence>
<dbReference type="GO" id="GO:0016020">
    <property type="term" value="C:membrane"/>
    <property type="evidence" value="ECO:0007669"/>
    <property type="project" value="UniProtKB-SubCell"/>
</dbReference>
<evidence type="ECO:0000256" key="5">
    <source>
        <dbReference type="ARBA" id="ARBA00023136"/>
    </source>
</evidence>
<proteinExistence type="inferred from homology"/>
<sequence length="447" mass="49872">MNSPYEEELDIIQQDDQQPFLPPRKDMSLDDQQEGLLQTAFVVSYMLLAPVFGYLGDRMNRKLLILIGMVVWVGAVVVASFLREYYLFLTMRMLVGVGEAAYSTVAPAILADLFTDTARTRALVAFYIAMPVGSGIGFIVAASVADWTGHWAWSLRVSPALGCILLVVFALFFKEPVRGAADRSQLMPTSYREDIRELAKIPTYTLLVSASIAVYFVTGALSWWTPNVTIYAWQVIQRDEASPEWFSSIVGVIFMFGGIFGVPLGSAVSKCWANGFSFRCFHVGPNPRADPLYCAIGLLISVPFLWIALYLMLCFSLLLTWLCTFVVILLLASNYSITTDVILSVTPPTRRSSATAIQILVAHLFGDAGSPYIVGLISDRLKDHYSSHTTRSHFFEFFALRDALFLVALMLPIGAFFYFMAALTVEKDRDQQKQMMSSSCQEPRNEE</sequence>
<feature type="transmembrane region" description="Helical" evidence="7">
    <location>
        <begin position="292"/>
        <end position="313"/>
    </location>
</feature>
<feature type="domain" description="Major facilitator superfamily (MFS) profile" evidence="8">
    <location>
        <begin position="1"/>
        <end position="426"/>
    </location>
</feature>
<dbReference type="CDD" id="cd17328">
    <property type="entry name" value="MFS_spinster_like"/>
    <property type="match status" value="1"/>
</dbReference>
<dbReference type="Pfam" id="PF07690">
    <property type="entry name" value="MFS_1"/>
    <property type="match status" value="1"/>
</dbReference>
<evidence type="ECO:0000256" key="4">
    <source>
        <dbReference type="ARBA" id="ARBA00022989"/>
    </source>
</evidence>
<keyword evidence="5 7" id="KW-0472">Membrane</keyword>
<keyword evidence="9" id="KW-1185">Reference proteome</keyword>